<name>A0A074LDX1_9BACT</name>
<dbReference type="eggNOG" id="COG1595">
    <property type="taxonomic scope" value="Bacteria"/>
</dbReference>
<dbReference type="AlphaFoldDB" id="A0A074LDX1"/>
<dbReference type="STRING" id="1048983.EL17_20970"/>
<organism evidence="7 8">
    <name type="scientific">Anditalea andensis</name>
    <dbReference type="NCBI Taxonomy" id="1048983"/>
    <lineage>
        <taxon>Bacteria</taxon>
        <taxon>Pseudomonadati</taxon>
        <taxon>Bacteroidota</taxon>
        <taxon>Cytophagia</taxon>
        <taxon>Cytophagales</taxon>
        <taxon>Cytophagaceae</taxon>
        <taxon>Anditalea</taxon>
    </lineage>
</organism>
<keyword evidence="8" id="KW-1185">Reference proteome</keyword>
<dbReference type="EMBL" id="JMIH01000034">
    <property type="protein sequence ID" value="KEO71987.1"/>
    <property type="molecule type" value="Genomic_DNA"/>
</dbReference>
<dbReference type="InterPro" id="IPR013249">
    <property type="entry name" value="RNA_pol_sigma70_r4_t2"/>
</dbReference>
<evidence type="ECO:0000256" key="1">
    <source>
        <dbReference type="ARBA" id="ARBA00010641"/>
    </source>
</evidence>
<dbReference type="GO" id="GO:0003677">
    <property type="term" value="F:DNA binding"/>
    <property type="evidence" value="ECO:0007669"/>
    <property type="project" value="InterPro"/>
</dbReference>
<protein>
    <submittedName>
        <fullName evidence="7">RNA polymerase sigma 70</fullName>
    </submittedName>
</protein>
<feature type="domain" description="RNA polymerase sigma factor 70 region 4 type 2" evidence="6">
    <location>
        <begin position="111"/>
        <end position="158"/>
    </location>
</feature>
<proteinExistence type="inferred from homology"/>
<dbReference type="Pfam" id="PF08281">
    <property type="entry name" value="Sigma70_r4_2"/>
    <property type="match status" value="1"/>
</dbReference>
<evidence type="ECO:0000313" key="7">
    <source>
        <dbReference type="EMBL" id="KEO71987.1"/>
    </source>
</evidence>
<dbReference type="Gene3D" id="1.10.10.10">
    <property type="entry name" value="Winged helix-like DNA-binding domain superfamily/Winged helix DNA-binding domain"/>
    <property type="match status" value="1"/>
</dbReference>
<dbReference type="InterPro" id="IPR013325">
    <property type="entry name" value="RNA_pol_sigma_r2"/>
</dbReference>
<evidence type="ECO:0000259" key="5">
    <source>
        <dbReference type="Pfam" id="PF04542"/>
    </source>
</evidence>
<gene>
    <name evidence="7" type="ORF">EL17_20970</name>
</gene>
<comment type="caution">
    <text evidence="7">The sequence shown here is derived from an EMBL/GenBank/DDBJ whole genome shotgun (WGS) entry which is preliminary data.</text>
</comment>
<evidence type="ECO:0000256" key="3">
    <source>
        <dbReference type="ARBA" id="ARBA00023082"/>
    </source>
</evidence>
<dbReference type="OrthoDB" id="9780326at2"/>
<dbReference type="PANTHER" id="PTHR43133">
    <property type="entry name" value="RNA POLYMERASE ECF-TYPE SIGMA FACTO"/>
    <property type="match status" value="1"/>
</dbReference>
<evidence type="ECO:0000256" key="2">
    <source>
        <dbReference type="ARBA" id="ARBA00023015"/>
    </source>
</evidence>
<dbReference type="InterPro" id="IPR007627">
    <property type="entry name" value="RNA_pol_sigma70_r2"/>
</dbReference>
<dbReference type="InterPro" id="IPR013324">
    <property type="entry name" value="RNA_pol_sigma_r3/r4-like"/>
</dbReference>
<dbReference type="Proteomes" id="UP000027821">
    <property type="component" value="Unassembled WGS sequence"/>
</dbReference>
<dbReference type="Pfam" id="PF04542">
    <property type="entry name" value="Sigma70_r2"/>
    <property type="match status" value="1"/>
</dbReference>
<dbReference type="InterPro" id="IPR036388">
    <property type="entry name" value="WH-like_DNA-bd_sf"/>
</dbReference>
<dbReference type="Gene3D" id="1.10.1740.10">
    <property type="match status" value="1"/>
</dbReference>
<sequence>MDINEKTDLFLSVVQSNKGIIYKVANSYCKDVEDRKDLVQEIIIQLWKAFDDYNDNFKHSTWMYRISLNVAISFYRKESSRKKISNPFTDGIFNFPDNDGIEDKETDLGILQQMIFQLKDFDKALMLLYLEEKPHKEISQIIGISESNVATKINRIKNSLKQQYSQLKTQ</sequence>
<dbReference type="NCBIfam" id="TIGR02937">
    <property type="entry name" value="sigma70-ECF"/>
    <property type="match status" value="1"/>
</dbReference>
<reference evidence="7 8" key="1">
    <citation type="submission" date="2014-04" db="EMBL/GenBank/DDBJ databases">
        <title>Characterization and application of a salt tolerant electro-active bacterium.</title>
        <authorList>
            <person name="Yang L."/>
            <person name="Wei S."/>
            <person name="Tay Q.X.M."/>
        </authorList>
    </citation>
    <scope>NUCLEOTIDE SEQUENCE [LARGE SCALE GENOMIC DNA]</scope>
    <source>
        <strain evidence="7 8">LY1</strain>
    </source>
</reference>
<dbReference type="PANTHER" id="PTHR43133:SF45">
    <property type="entry name" value="RNA POLYMERASE ECF-TYPE SIGMA FACTOR"/>
    <property type="match status" value="1"/>
</dbReference>
<dbReference type="GO" id="GO:0006352">
    <property type="term" value="P:DNA-templated transcription initiation"/>
    <property type="evidence" value="ECO:0007669"/>
    <property type="project" value="InterPro"/>
</dbReference>
<dbReference type="InterPro" id="IPR014284">
    <property type="entry name" value="RNA_pol_sigma-70_dom"/>
</dbReference>
<dbReference type="SUPFAM" id="SSF88659">
    <property type="entry name" value="Sigma3 and sigma4 domains of RNA polymerase sigma factors"/>
    <property type="match status" value="1"/>
</dbReference>
<keyword evidence="4" id="KW-0804">Transcription</keyword>
<evidence type="ECO:0000313" key="8">
    <source>
        <dbReference type="Proteomes" id="UP000027821"/>
    </source>
</evidence>
<evidence type="ECO:0000256" key="4">
    <source>
        <dbReference type="ARBA" id="ARBA00023163"/>
    </source>
</evidence>
<keyword evidence="2" id="KW-0805">Transcription regulation</keyword>
<feature type="domain" description="RNA polymerase sigma-70 region 2" evidence="5">
    <location>
        <begin position="14"/>
        <end position="79"/>
    </location>
</feature>
<evidence type="ECO:0000259" key="6">
    <source>
        <dbReference type="Pfam" id="PF08281"/>
    </source>
</evidence>
<keyword evidence="3" id="KW-0731">Sigma factor</keyword>
<dbReference type="GO" id="GO:0016987">
    <property type="term" value="F:sigma factor activity"/>
    <property type="evidence" value="ECO:0007669"/>
    <property type="project" value="UniProtKB-KW"/>
</dbReference>
<dbReference type="InterPro" id="IPR039425">
    <property type="entry name" value="RNA_pol_sigma-70-like"/>
</dbReference>
<accession>A0A074LDX1</accession>
<comment type="similarity">
    <text evidence="1">Belongs to the sigma-70 factor family. ECF subfamily.</text>
</comment>
<dbReference type="SUPFAM" id="SSF88946">
    <property type="entry name" value="Sigma2 domain of RNA polymerase sigma factors"/>
    <property type="match status" value="1"/>
</dbReference>